<organism evidence="2 3">
    <name type="scientific">Dentipellis fragilis</name>
    <dbReference type="NCBI Taxonomy" id="205917"/>
    <lineage>
        <taxon>Eukaryota</taxon>
        <taxon>Fungi</taxon>
        <taxon>Dikarya</taxon>
        <taxon>Basidiomycota</taxon>
        <taxon>Agaricomycotina</taxon>
        <taxon>Agaricomycetes</taxon>
        <taxon>Russulales</taxon>
        <taxon>Hericiaceae</taxon>
        <taxon>Dentipellis</taxon>
    </lineage>
</organism>
<name>A0A4Y9YK27_9AGAM</name>
<feature type="compositionally biased region" description="Low complexity" evidence="1">
    <location>
        <begin position="132"/>
        <end position="141"/>
    </location>
</feature>
<dbReference type="EMBL" id="SEOQ01000517">
    <property type="protein sequence ID" value="TFY61299.1"/>
    <property type="molecule type" value="Genomic_DNA"/>
</dbReference>
<keyword evidence="3" id="KW-1185">Reference proteome</keyword>
<reference evidence="2 3" key="1">
    <citation type="submission" date="2019-02" db="EMBL/GenBank/DDBJ databases">
        <title>Genome sequencing of the rare red list fungi Dentipellis fragilis.</title>
        <authorList>
            <person name="Buettner E."/>
            <person name="Kellner H."/>
        </authorList>
    </citation>
    <scope>NUCLEOTIDE SEQUENCE [LARGE SCALE GENOMIC DNA]</scope>
    <source>
        <strain evidence="2 3">DSM 105465</strain>
    </source>
</reference>
<evidence type="ECO:0000313" key="3">
    <source>
        <dbReference type="Proteomes" id="UP000298327"/>
    </source>
</evidence>
<protein>
    <submittedName>
        <fullName evidence="2">Uncharacterized protein</fullName>
    </submittedName>
</protein>
<sequence>MDPDLTSVDPDSTERISARSVSDRPVGLRNYAWLELSEDLDSTAHTSAATGARPRLRRLCCCTNPACWAKAPDVSPLSLSSSLFPFRLYYRISSRPRALQRRTLTYPPLARDVAPRHFSSLPEYGNSGGGNLPPSSSTPSSHPTPPARAGITPLSNRAQGLLLGRLQLCMRAGWATRGTGYVAHGIRYRRSWCMGRIPRYGGALHEIWRTPAERTRYSVRAAYGARGIRCGRRDAHTARAGRAHIPGAPHGIRRTPAERTGGGSCRRRHSLLPPPSAVAACTTTCCRHPRLPPPPPASVPPPARAAVARPAACTVPPHCCLLPSVLPTRSTPPCTTILIPPPTGPTAMRTSLAHRQDPSTHLSLMRWHASTSSIPKAMLAPWTTHAHAASIRIAGRKLEMGDEGGGERSAQTSCRSLLGADLDVLISLRMRVSGESE</sequence>
<comment type="caution">
    <text evidence="2">The sequence shown here is derived from an EMBL/GenBank/DDBJ whole genome shotgun (WGS) entry which is preliminary data.</text>
</comment>
<dbReference type="AlphaFoldDB" id="A0A4Y9YK27"/>
<evidence type="ECO:0000256" key="1">
    <source>
        <dbReference type="SAM" id="MobiDB-lite"/>
    </source>
</evidence>
<feature type="region of interest" description="Disordered" evidence="1">
    <location>
        <begin position="243"/>
        <end position="269"/>
    </location>
</feature>
<feature type="region of interest" description="Disordered" evidence="1">
    <location>
        <begin position="123"/>
        <end position="152"/>
    </location>
</feature>
<evidence type="ECO:0000313" key="2">
    <source>
        <dbReference type="EMBL" id="TFY61299.1"/>
    </source>
</evidence>
<dbReference type="Proteomes" id="UP000298327">
    <property type="component" value="Unassembled WGS sequence"/>
</dbReference>
<gene>
    <name evidence="2" type="ORF">EVG20_g7112</name>
</gene>
<feature type="region of interest" description="Disordered" evidence="1">
    <location>
        <begin position="1"/>
        <end position="20"/>
    </location>
</feature>
<proteinExistence type="predicted"/>
<accession>A0A4Y9YK27</accession>